<dbReference type="Pfam" id="PF06920">
    <property type="entry name" value="DHR-2_Lobe_A"/>
    <property type="match status" value="1"/>
</dbReference>
<dbReference type="PANTHER" id="PTHR23317:SF26">
    <property type="entry name" value="ZIZIMIN, ISOFORM K"/>
    <property type="match status" value="1"/>
</dbReference>
<accession>A0AAQ4D329</accession>
<dbReference type="Pfam" id="PF00169">
    <property type="entry name" value="PH"/>
    <property type="match status" value="1"/>
</dbReference>
<dbReference type="Gene3D" id="2.30.29.30">
    <property type="entry name" value="Pleckstrin-homology domain (PH domain)/Phosphotyrosine-binding domain (PTB)"/>
    <property type="match status" value="1"/>
</dbReference>
<keyword evidence="5" id="KW-0732">Signal</keyword>
<dbReference type="Pfam" id="PF14429">
    <property type="entry name" value="DOCK-C2"/>
    <property type="match status" value="1"/>
</dbReference>
<sequence>MVQHLCAPLTLCCLWTQVRHQLVEPLDYEQFVSKNKTILHNDPQREMLFFPPDDISQAIIPRAIRTTVPTIPANVRFNCLPLFVRQCLKSYTADWHTVVYKSSVYSGTYKELLSRIPRPTDLQDQVYEVDTETEVKDSESNLKGDSEVIKEGYILKGPESGTDSFISLATKSFKRRYMTLTRGVDGSHSLEFYKDDKKTESKGTICMDFCSKVVRNSKRSKLSFELRMQDGHKSCVLAAESEVEMDGWMAMLVAITTNYRNAQESNKKAAAAVVSSPEESSMVTSPSAPYGYGTLKSLEHSKNPDLVKYAKETDYSIAQARKQNRQNLFSIYPELQKSSSCVHISSYERRVEPFKEEFNTRIFVKCEEVKFNLQAPLDCQNGSLCQVEPYFTTMAVYDVRHMRKVTEDFRFDVNNSYMRNMLPKTTRRKSTSGSAPNGTAGTQMNDALLPGMSELGEEWLAFPHQAVFMVQRPDPELFLVVRVEKVLQGGIAQASEPYLRHGSDGRQGTKAQKIFRLCCQRLDHFRMPFAWAAKPLFNRHSNDLDKYLEFGQIYRQDSAKLSEEDTLKFLCDLKRPEKVKHFTVIPGHMKVALRLLRPDETVDNSLTTSLVPVVPFPMPPKPREGPTLEVQQFPTDVASDSHPFFAYLNHLYVYPKSLKYDSQKAFAKARNISCCVELRDRDDEGTKPLKCIYGRPGEPLFVSQSYTAVTHHCVTPDFYEEVKVVLPLELHEQHHLLFTFYHVSCDITKAAKRKEGPVESIVGYSWLPLLSKGRLNIEEDMLPVAANLPHGYLSYKPLGLGKGFCGPDVRLVEGGRELFKVGFRLVSTVHTKDQHLHNFFVHCQKLLETKVLGPDTETSTLLKALHAVEGSAMIHFLPTTLNQLLRLLVSTGSEEVALNTVRVLIHLVTCVHEAGREDILHSYVQYMFVTEPPQGSQQTTVHEELTKALSSLLGPDNADFLVVHKFLHQSWFFFQILAKSMAQHLMNTDRIKMQRHERFSKEYHNRVRTLVQCLIPHIMQKHRDQRNETKQANQGLAHFLKKCFSLMDRGFVFKLINSYLEKFKTGDEMELHCYKFDFLEIICSHEHFIALNLPSLKGAYSRGHSKNAKDYEMEYRLSEEFCRSHFLVGALLLELRAALSEVQKVRQRAISVVCNLLAKHAFDDRYQGKAQQARIASLYLPLISVLLANINRFNSSTEQQQQQQPAAAASAASGATGVALSSTSPLRKMSKADSLNHAASVAEEPGTPQSMASYRNSVAIDGPSSLPGSGRHNRDSNYLSIIAGQAPLPHMGVTFATNGSCTSLESESSTPSSSSAKEIDAAVRNGDVGGGQLCFTRDGSLVSKGHARSQSLPFASPTGIVRYDKFEPSEIKDLLVCFLYLIKQLNEDLLIGWWQQCRDCDLLDFFHLLELCLHQFRYMGKKHILKGRNQQGSSSQAKAMTLPARTAPPSFAQRCNSTYSENAAMENGSEVDGDSFYRALLEANMATEVGLITLDVLGLYCSRFKDALLFNDGDNPTMRRLFDIYLSFLEVGQSENLLRHLFAALRAFINKFPIALFQGDAFLCGKLCFELLRCCNSKLSTVRNEACALLYLLMRSNFEFTRRQALTRVHLQLIVSVSRLLGEVIGLNTARFQESLSIINNYASGDKAMQRTVFPDEVKELTKKIRTVLMATTQMREHENDPEMLVDLQHSLANSYSATPALRKTWLESMAAYHLKNGNYTEAAQCYIHVAALEAEYLRHKEVFPEGCLAFKNTSPNVVRDESHIREDAAAAAGQQQQDFQQTEESLVDRLEQCVETLQLAERYEAMADLYRLLVPIYERRRNYAALSRCYKTLHQGYNKILEVNCTGKRLLGTYYRVVFFGQAYFGDDSEKEYIYKEPKVTSLPEISERLHRMFCEKFGKESVRMIMDSNQVNPSDLDPKYAYIQVTHVVPYFSEMELMQRQTEFERHNIISEFMYETPFTLDGTKARGAPDEQCKRRTILTTSYCFPYVKKRIPVSSRRTKDLNPIEVAIDEMQTRVAELDEVVHRKPPDLKKLQLKLQGSIGVQVNAGPLAYANAFLDESKSHSYPEEEVNELRETFRQFLIICQQALDLNGKLIPPEQCEYHNALKKNLIDMASQLSEIMKEKLVSDHRSSLAMKRMSLEVFNFISGSPGSSNV</sequence>
<dbReference type="Pfam" id="PF20422">
    <property type="entry name" value="DHR-2_Lobe_B"/>
    <property type="match status" value="1"/>
</dbReference>
<feature type="chain" id="PRO_5042872232" description="Ph domain-containing protein" evidence="5">
    <location>
        <begin position="21"/>
        <end position="2158"/>
    </location>
</feature>
<evidence type="ECO:0000256" key="2">
    <source>
        <dbReference type="ARBA" id="ARBA00022658"/>
    </source>
</evidence>
<keyword evidence="1" id="KW-0597">Phosphoprotein</keyword>
<dbReference type="SUPFAM" id="SSF48371">
    <property type="entry name" value="ARM repeat"/>
    <property type="match status" value="1"/>
</dbReference>
<dbReference type="Pfam" id="PF20421">
    <property type="entry name" value="DHR-2_Lobe_C"/>
    <property type="match status" value="1"/>
</dbReference>
<keyword evidence="10" id="KW-1185">Reference proteome</keyword>
<feature type="region of interest" description="Disordered" evidence="4">
    <location>
        <begin position="1229"/>
        <end position="1251"/>
    </location>
</feature>
<gene>
    <name evidence="9" type="ORF">V5799_000429</name>
</gene>
<evidence type="ECO:0000256" key="5">
    <source>
        <dbReference type="SAM" id="SignalP"/>
    </source>
</evidence>
<dbReference type="Gene3D" id="2.60.40.150">
    <property type="entry name" value="C2 domain"/>
    <property type="match status" value="1"/>
</dbReference>
<name>A0AAQ4D329_AMBAM</name>
<dbReference type="InterPro" id="IPR021816">
    <property type="entry name" value="DOCK_C/D_N"/>
</dbReference>
<dbReference type="GO" id="GO:0005085">
    <property type="term" value="F:guanyl-nucleotide exchange factor activity"/>
    <property type="evidence" value="ECO:0007669"/>
    <property type="project" value="UniProtKB-KW"/>
</dbReference>
<dbReference type="Proteomes" id="UP001321473">
    <property type="component" value="Unassembled WGS sequence"/>
</dbReference>
<evidence type="ECO:0000256" key="4">
    <source>
        <dbReference type="SAM" id="MobiDB-lite"/>
    </source>
</evidence>
<feature type="signal peptide" evidence="5">
    <location>
        <begin position="1"/>
        <end position="20"/>
    </location>
</feature>
<dbReference type="InterPro" id="IPR043161">
    <property type="entry name" value="DOCK_C_lobe_A"/>
</dbReference>
<dbReference type="InterPro" id="IPR016024">
    <property type="entry name" value="ARM-type_fold"/>
</dbReference>
<reference evidence="9 10" key="1">
    <citation type="journal article" date="2023" name="Arcadia Sci">
        <title>De novo assembly of a long-read Amblyomma americanum tick genome.</title>
        <authorList>
            <person name="Chou S."/>
            <person name="Poskanzer K.E."/>
            <person name="Rollins M."/>
            <person name="Thuy-Boun P.S."/>
        </authorList>
    </citation>
    <scope>NUCLEOTIDE SEQUENCE [LARGE SCALE GENOMIC DNA]</scope>
    <source>
        <strain evidence="9">F_SG_1</strain>
        <tissue evidence="9">Salivary glands</tissue>
    </source>
</reference>
<dbReference type="SMART" id="SM00233">
    <property type="entry name" value="PH"/>
    <property type="match status" value="1"/>
</dbReference>
<dbReference type="Pfam" id="PF11878">
    <property type="entry name" value="DOCK_C-D_N"/>
    <property type="match status" value="1"/>
</dbReference>
<feature type="region of interest" description="Disordered" evidence="4">
    <location>
        <begin position="422"/>
        <end position="444"/>
    </location>
</feature>
<comment type="similarity">
    <text evidence="3">Belongs to the DOCK family.</text>
</comment>
<dbReference type="InterPro" id="IPR027357">
    <property type="entry name" value="DOCKER_dom"/>
</dbReference>
<dbReference type="Gene3D" id="1.25.40.410">
    <property type="match status" value="1"/>
</dbReference>
<dbReference type="InterPro" id="IPR011993">
    <property type="entry name" value="PH-like_dom_sf"/>
</dbReference>
<dbReference type="PROSITE" id="PS51650">
    <property type="entry name" value="C2_DOCK"/>
    <property type="match status" value="1"/>
</dbReference>
<dbReference type="InterPro" id="IPR043162">
    <property type="entry name" value="DOCK_C_lobe_C"/>
</dbReference>
<feature type="domain" description="PH" evidence="6">
    <location>
        <begin position="147"/>
        <end position="257"/>
    </location>
</feature>
<dbReference type="InterPro" id="IPR027007">
    <property type="entry name" value="C2_DOCK-type_domain"/>
</dbReference>
<feature type="domain" description="DOCKER" evidence="8">
    <location>
        <begin position="1694"/>
        <end position="2129"/>
    </location>
</feature>
<evidence type="ECO:0000259" key="7">
    <source>
        <dbReference type="PROSITE" id="PS51650"/>
    </source>
</evidence>
<evidence type="ECO:0000256" key="3">
    <source>
        <dbReference type="PROSITE-ProRule" id="PRU00983"/>
    </source>
</evidence>
<dbReference type="InterPro" id="IPR046770">
    <property type="entry name" value="DOCKER_Lobe_B"/>
</dbReference>
<dbReference type="InterPro" id="IPR046769">
    <property type="entry name" value="DOCKER_Lobe_A"/>
</dbReference>
<evidence type="ECO:0000256" key="1">
    <source>
        <dbReference type="ARBA" id="ARBA00022553"/>
    </source>
</evidence>
<dbReference type="InterPro" id="IPR037809">
    <property type="entry name" value="C2_Dock-D"/>
</dbReference>
<feature type="domain" description="C2 DOCK-type" evidence="7">
    <location>
        <begin position="648"/>
        <end position="826"/>
    </location>
</feature>
<dbReference type="InterPro" id="IPR026791">
    <property type="entry name" value="DOCK"/>
</dbReference>
<dbReference type="CDD" id="cd13267">
    <property type="entry name" value="PH_DOCK-D"/>
    <property type="match status" value="1"/>
</dbReference>
<proteinExistence type="inferred from homology"/>
<dbReference type="InterPro" id="IPR035892">
    <property type="entry name" value="C2_domain_sf"/>
</dbReference>
<evidence type="ECO:0008006" key="11">
    <source>
        <dbReference type="Google" id="ProtNLM"/>
    </source>
</evidence>
<organism evidence="9 10">
    <name type="scientific">Amblyomma americanum</name>
    <name type="common">Lone star tick</name>
    <dbReference type="NCBI Taxonomy" id="6943"/>
    <lineage>
        <taxon>Eukaryota</taxon>
        <taxon>Metazoa</taxon>
        <taxon>Ecdysozoa</taxon>
        <taxon>Arthropoda</taxon>
        <taxon>Chelicerata</taxon>
        <taxon>Arachnida</taxon>
        <taxon>Acari</taxon>
        <taxon>Parasitiformes</taxon>
        <taxon>Ixodida</taxon>
        <taxon>Ixodoidea</taxon>
        <taxon>Ixodidae</taxon>
        <taxon>Amblyomminae</taxon>
        <taxon>Amblyomma</taxon>
    </lineage>
</organism>
<evidence type="ECO:0000259" key="8">
    <source>
        <dbReference type="PROSITE" id="PS51651"/>
    </source>
</evidence>
<comment type="caution">
    <text evidence="9">The sequence shown here is derived from an EMBL/GenBank/DDBJ whole genome shotgun (WGS) entry which is preliminary data.</text>
</comment>
<dbReference type="PROSITE" id="PS51651">
    <property type="entry name" value="DOCKER"/>
    <property type="match status" value="1"/>
</dbReference>
<dbReference type="PROSITE" id="PS50003">
    <property type="entry name" value="PH_DOMAIN"/>
    <property type="match status" value="1"/>
</dbReference>
<dbReference type="InterPro" id="IPR001849">
    <property type="entry name" value="PH_domain"/>
</dbReference>
<feature type="compositionally biased region" description="Polar residues" evidence="4">
    <location>
        <begin position="431"/>
        <end position="444"/>
    </location>
</feature>
<dbReference type="InterPro" id="IPR046773">
    <property type="entry name" value="DOCKER_Lobe_C"/>
</dbReference>
<protein>
    <recommendedName>
        <fullName evidence="11">Ph domain-containing protein</fullName>
    </recommendedName>
</protein>
<dbReference type="EMBL" id="JARKHS020035843">
    <property type="protein sequence ID" value="KAK8756869.1"/>
    <property type="molecule type" value="Genomic_DNA"/>
</dbReference>
<dbReference type="SUPFAM" id="SSF50729">
    <property type="entry name" value="PH domain-like"/>
    <property type="match status" value="1"/>
</dbReference>
<dbReference type="GO" id="GO:0007264">
    <property type="term" value="P:small GTPase-mediated signal transduction"/>
    <property type="evidence" value="ECO:0007669"/>
    <property type="project" value="InterPro"/>
</dbReference>
<dbReference type="Gene3D" id="1.20.58.740">
    <property type="match status" value="1"/>
</dbReference>
<evidence type="ECO:0000313" key="9">
    <source>
        <dbReference type="EMBL" id="KAK8756869.1"/>
    </source>
</evidence>
<evidence type="ECO:0000259" key="6">
    <source>
        <dbReference type="PROSITE" id="PS50003"/>
    </source>
</evidence>
<dbReference type="PANTHER" id="PTHR23317">
    <property type="entry name" value="DEDICATOR OF CYTOKINESIS DOCK"/>
    <property type="match status" value="1"/>
</dbReference>
<dbReference type="CDD" id="cd08697">
    <property type="entry name" value="C2_Dock-D"/>
    <property type="match status" value="1"/>
</dbReference>
<evidence type="ECO:0000313" key="10">
    <source>
        <dbReference type="Proteomes" id="UP001321473"/>
    </source>
</evidence>
<keyword evidence="2" id="KW-0344">Guanine-nucleotide releasing factor</keyword>